<dbReference type="SMART" id="SM00849">
    <property type="entry name" value="Lactamase_B"/>
    <property type="match status" value="1"/>
</dbReference>
<dbReference type="Gene3D" id="3.60.15.10">
    <property type="entry name" value="Ribonuclease Z/Hydroxyacylglutathione hydrolase-like"/>
    <property type="match status" value="1"/>
</dbReference>
<dbReference type="InParanoid" id="A0LFL1"/>
<dbReference type="eggNOG" id="COG0491">
    <property type="taxonomic scope" value="Bacteria"/>
</dbReference>
<evidence type="ECO:0000313" key="4">
    <source>
        <dbReference type="EMBL" id="ABK16213.1"/>
    </source>
</evidence>
<evidence type="ECO:0000256" key="2">
    <source>
        <dbReference type="SAM" id="MobiDB-lite"/>
    </source>
</evidence>
<dbReference type="AlphaFoldDB" id="A0LFL1"/>
<dbReference type="HOGENOM" id="CLU_030571_7_1_7"/>
<dbReference type="PANTHER" id="PTHR43084">
    <property type="entry name" value="PERSULFIDE DIOXYGENASE ETHE1"/>
    <property type="match status" value="1"/>
</dbReference>
<organism evidence="4 5">
    <name type="scientific">Syntrophobacter fumaroxidans (strain DSM 10017 / MPOB)</name>
    <dbReference type="NCBI Taxonomy" id="335543"/>
    <lineage>
        <taxon>Bacteria</taxon>
        <taxon>Pseudomonadati</taxon>
        <taxon>Thermodesulfobacteriota</taxon>
        <taxon>Syntrophobacteria</taxon>
        <taxon>Syntrophobacterales</taxon>
        <taxon>Syntrophobacteraceae</taxon>
        <taxon>Syntrophobacter</taxon>
    </lineage>
</organism>
<dbReference type="Proteomes" id="UP000001784">
    <property type="component" value="Chromosome"/>
</dbReference>
<feature type="region of interest" description="Disordered" evidence="2">
    <location>
        <begin position="578"/>
        <end position="617"/>
    </location>
</feature>
<dbReference type="InterPro" id="IPR001763">
    <property type="entry name" value="Rhodanese-like_dom"/>
</dbReference>
<proteinExistence type="predicted"/>
<dbReference type="CDD" id="cd07724">
    <property type="entry name" value="POD-like_MBL-fold"/>
    <property type="match status" value="1"/>
</dbReference>
<dbReference type="Pfam" id="PF00581">
    <property type="entry name" value="Rhodanese"/>
    <property type="match status" value="3"/>
</dbReference>
<dbReference type="Pfam" id="PF00753">
    <property type="entry name" value="Lactamase_B"/>
    <property type="match status" value="1"/>
</dbReference>
<evidence type="ECO:0000256" key="1">
    <source>
        <dbReference type="ARBA" id="ARBA00022723"/>
    </source>
</evidence>
<dbReference type="EMBL" id="CP000478">
    <property type="protein sequence ID" value="ABK16213.1"/>
    <property type="molecule type" value="Genomic_DNA"/>
</dbReference>
<evidence type="ECO:0000259" key="3">
    <source>
        <dbReference type="PROSITE" id="PS50206"/>
    </source>
</evidence>
<dbReference type="PANTHER" id="PTHR43084:SF1">
    <property type="entry name" value="PERSULFIDE DIOXYGENASE ETHE1, MITOCHONDRIAL"/>
    <property type="match status" value="1"/>
</dbReference>
<dbReference type="KEGG" id="sfu:Sfum_0513"/>
<dbReference type="Gene3D" id="3.40.250.10">
    <property type="entry name" value="Rhodanese-like domain"/>
    <property type="match status" value="3"/>
</dbReference>
<name>A0LFL1_SYNFM</name>
<dbReference type="GO" id="GO:0050313">
    <property type="term" value="F:sulfur dioxygenase activity"/>
    <property type="evidence" value="ECO:0007669"/>
    <property type="project" value="InterPro"/>
</dbReference>
<protein>
    <submittedName>
        <fullName evidence="4">Beta-lactamase domain protein</fullName>
    </submittedName>
</protein>
<accession>A0LFL1</accession>
<feature type="compositionally biased region" description="Low complexity" evidence="2">
    <location>
        <begin position="597"/>
        <end position="609"/>
    </location>
</feature>
<dbReference type="SMART" id="SM00450">
    <property type="entry name" value="RHOD"/>
    <property type="match status" value="3"/>
</dbReference>
<dbReference type="eggNOG" id="COG0607">
    <property type="taxonomic scope" value="Bacteria"/>
</dbReference>
<feature type="domain" description="Rhodanese" evidence="3">
    <location>
        <begin position="361"/>
        <end position="449"/>
    </location>
</feature>
<dbReference type="STRING" id="335543.Sfum_0513"/>
<evidence type="ECO:0000313" key="5">
    <source>
        <dbReference type="Proteomes" id="UP000001784"/>
    </source>
</evidence>
<keyword evidence="1" id="KW-0479">Metal-binding</keyword>
<sequence length="617" mass="65747">MQFNLPVLSHYSYLLISGKEALLVDPDRDITAYLDHAKKHGLTIKGVFLTHSHADFVAGHLELVRALNVPVYQNAASGAKYKIEPLKEGSTFKVGAAMVKAVETPGHTPDGMCGLVFSEGDDQPKMIFTGDTLFVGSVGRPDLLEGKMTAATLASMSYDTWHNVLSKLPDTVAVLPAHGAGSLCGAHLSDDPSSTIGRERSSNPYIRHKGRSEFISAVLEGLPEAPQYFKHNAAMNREGPPLVSWDAAPVQAKVDESITRVEDLWLVDLRDPKPYSEGHVPGSVNIGLRGRLETWVGTIVPWKAPMVLIGSSAEIKEAVLRLHRVGYTGSVLPFEAWTRAGLSLARSGTVKPGELYAQMQDGSAPIIVDVRLPNEWMALRIGTVVNLPLNHLGELSRKLDPALPVVAVCNSAYRSSLAVGILQRKGFKQVSSLEGGSAAWIEAGYPVFGSEKQAAGSSAPRRHVHLAERISPADLNRLLKDLPGTFDLVDIRPPEAFRDYSLPGSTNADPADVLSNAGYLTGAGPLIIVDRDGSLAMMIAGILSQKTKRPIKALHGGLDAFWEETELKAAVRAVPLPGGGPKFQGPAAPAPAPVPQPATSAPAPSTPGTPKKKSAGC</sequence>
<gene>
    <name evidence="4" type="ordered locus">Sfum_0513</name>
</gene>
<feature type="domain" description="Rhodanese" evidence="3">
    <location>
        <begin position="260"/>
        <end position="346"/>
    </location>
</feature>
<dbReference type="GO" id="GO:0006749">
    <property type="term" value="P:glutathione metabolic process"/>
    <property type="evidence" value="ECO:0007669"/>
    <property type="project" value="InterPro"/>
</dbReference>
<dbReference type="InterPro" id="IPR044528">
    <property type="entry name" value="POD-like_MBL-fold"/>
</dbReference>
<feature type="domain" description="Rhodanese" evidence="3">
    <location>
        <begin position="482"/>
        <end position="566"/>
    </location>
</feature>
<dbReference type="InterPro" id="IPR051682">
    <property type="entry name" value="Mito_Persulfide_Diox"/>
</dbReference>
<dbReference type="PROSITE" id="PS50206">
    <property type="entry name" value="RHODANESE_3"/>
    <property type="match status" value="3"/>
</dbReference>
<reference evidence="4 5" key="1">
    <citation type="submission" date="2006-10" db="EMBL/GenBank/DDBJ databases">
        <title>Complete sequence of Syntrophobacter fumaroxidans MPOB.</title>
        <authorList>
            <consortium name="US DOE Joint Genome Institute"/>
            <person name="Copeland A."/>
            <person name="Lucas S."/>
            <person name="Lapidus A."/>
            <person name="Barry K."/>
            <person name="Detter J.C."/>
            <person name="Glavina del Rio T."/>
            <person name="Hammon N."/>
            <person name="Israni S."/>
            <person name="Pitluck S."/>
            <person name="Goltsman E.G."/>
            <person name="Martinez M."/>
            <person name="Schmutz J."/>
            <person name="Larimer F."/>
            <person name="Land M."/>
            <person name="Hauser L."/>
            <person name="Kyrpides N."/>
            <person name="Kim E."/>
            <person name="Boone D.R."/>
            <person name="Brockman F."/>
            <person name="Culley D."/>
            <person name="Ferry J."/>
            <person name="Gunsalus R."/>
            <person name="McInerney M.J."/>
            <person name="Morrison M."/>
            <person name="Plugge C."/>
            <person name="Rohlin L."/>
            <person name="Scholten J."/>
            <person name="Sieber J."/>
            <person name="Stams A.J.M."/>
            <person name="Worm P."/>
            <person name="Henstra A.M."/>
            <person name="Richardson P."/>
        </authorList>
    </citation>
    <scope>NUCLEOTIDE SEQUENCE [LARGE SCALE GENOMIC DNA]</scope>
    <source>
        <strain evidence="5">DSM 10017 / MPOB</strain>
    </source>
</reference>
<keyword evidence="5" id="KW-1185">Reference proteome</keyword>
<dbReference type="InterPro" id="IPR036873">
    <property type="entry name" value="Rhodanese-like_dom_sf"/>
</dbReference>
<dbReference type="InterPro" id="IPR001279">
    <property type="entry name" value="Metallo-B-lactamas"/>
</dbReference>
<dbReference type="CDD" id="cd00158">
    <property type="entry name" value="RHOD"/>
    <property type="match status" value="3"/>
</dbReference>
<dbReference type="SUPFAM" id="SSF56281">
    <property type="entry name" value="Metallo-hydrolase/oxidoreductase"/>
    <property type="match status" value="1"/>
</dbReference>
<dbReference type="GO" id="GO:0070813">
    <property type="term" value="P:hydrogen sulfide metabolic process"/>
    <property type="evidence" value="ECO:0007669"/>
    <property type="project" value="TreeGrafter"/>
</dbReference>
<dbReference type="InterPro" id="IPR036866">
    <property type="entry name" value="RibonucZ/Hydroxyglut_hydro"/>
</dbReference>
<dbReference type="SUPFAM" id="SSF52821">
    <property type="entry name" value="Rhodanese/Cell cycle control phosphatase"/>
    <property type="match status" value="3"/>
</dbReference>
<dbReference type="GO" id="GO:0046872">
    <property type="term" value="F:metal ion binding"/>
    <property type="evidence" value="ECO:0007669"/>
    <property type="project" value="UniProtKB-KW"/>
</dbReference>